<dbReference type="SUPFAM" id="SSF141066">
    <property type="entry name" value="ICP-like"/>
    <property type="match status" value="1"/>
</dbReference>
<sequence>MTGSAPVEALSKKTTGDQKTARNTARQKVYTYEDNQGVAFVKKDSPLIIELVHTGRKGYRWVIYEVYSSYLKVNELTSIDNNAVSEESNERSYPIDRFTFQASKLGTTRLRLHYSQSANGSNPALKYELEVRILDSQKEVNKARKKYLKEGNPN</sequence>
<evidence type="ECO:0000256" key="1">
    <source>
        <dbReference type="ARBA" id="ARBA00022690"/>
    </source>
</evidence>
<dbReference type="InterPro" id="IPR036331">
    <property type="entry name" value="Chagasin-like_sf"/>
</dbReference>
<protein>
    <recommendedName>
        <fullName evidence="6">Proteinase inhibitor I42 chagasin domain-containing protein</fullName>
    </recommendedName>
</protein>
<dbReference type="EMBL" id="BAABHD010000066">
    <property type="protein sequence ID" value="GAA4461807.1"/>
    <property type="molecule type" value="Genomic_DNA"/>
</dbReference>
<proteinExistence type="predicted"/>
<evidence type="ECO:0000313" key="5">
    <source>
        <dbReference type="Proteomes" id="UP001501175"/>
    </source>
</evidence>
<keyword evidence="5" id="KW-1185">Reference proteome</keyword>
<reference evidence="5" key="1">
    <citation type="journal article" date="2019" name="Int. J. Syst. Evol. Microbiol.">
        <title>The Global Catalogue of Microorganisms (GCM) 10K type strain sequencing project: providing services to taxonomists for standard genome sequencing and annotation.</title>
        <authorList>
            <consortium name="The Broad Institute Genomics Platform"/>
            <consortium name="The Broad Institute Genome Sequencing Center for Infectious Disease"/>
            <person name="Wu L."/>
            <person name="Ma J."/>
        </authorList>
    </citation>
    <scope>NUCLEOTIDE SEQUENCE [LARGE SCALE GENOMIC DNA]</scope>
    <source>
        <strain evidence="5">JCM 17927</strain>
    </source>
</reference>
<feature type="region of interest" description="Disordered" evidence="3">
    <location>
        <begin position="1"/>
        <end position="23"/>
    </location>
</feature>
<evidence type="ECO:0008006" key="6">
    <source>
        <dbReference type="Google" id="ProtNLM"/>
    </source>
</evidence>
<evidence type="ECO:0000313" key="4">
    <source>
        <dbReference type="EMBL" id="GAA4461807.1"/>
    </source>
</evidence>
<keyword evidence="1" id="KW-0646">Protease inhibitor</keyword>
<feature type="compositionally biased region" description="Basic and acidic residues" evidence="3">
    <location>
        <begin position="10"/>
        <end position="20"/>
    </location>
</feature>
<keyword evidence="2" id="KW-0789">Thiol protease inhibitor</keyword>
<accession>A0ABP8N5R7</accession>
<dbReference type="Proteomes" id="UP001501175">
    <property type="component" value="Unassembled WGS sequence"/>
</dbReference>
<organism evidence="4 5">
    <name type="scientific">Nibrella saemangeumensis</name>
    <dbReference type="NCBI Taxonomy" id="1084526"/>
    <lineage>
        <taxon>Bacteria</taxon>
        <taxon>Pseudomonadati</taxon>
        <taxon>Bacteroidota</taxon>
        <taxon>Cytophagia</taxon>
        <taxon>Cytophagales</taxon>
        <taxon>Spirosomataceae</taxon>
        <taxon>Nibrella</taxon>
    </lineage>
</organism>
<gene>
    <name evidence="4" type="ORF">GCM10023189_37720</name>
</gene>
<evidence type="ECO:0000256" key="3">
    <source>
        <dbReference type="SAM" id="MobiDB-lite"/>
    </source>
</evidence>
<comment type="caution">
    <text evidence="4">The sequence shown here is derived from an EMBL/GenBank/DDBJ whole genome shotgun (WGS) entry which is preliminary data.</text>
</comment>
<evidence type="ECO:0000256" key="2">
    <source>
        <dbReference type="ARBA" id="ARBA00022704"/>
    </source>
</evidence>
<dbReference type="Gene3D" id="2.60.40.2020">
    <property type="match status" value="1"/>
</dbReference>
<name>A0ABP8N5R7_9BACT</name>